<dbReference type="Proteomes" id="UP000179145">
    <property type="component" value="Chromosome"/>
</dbReference>
<name>A0A1D8URX3_9PROT</name>
<dbReference type="InterPro" id="IPR029058">
    <property type="entry name" value="AB_hydrolase_fold"/>
</dbReference>
<proteinExistence type="predicted"/>
<feature type="domain" description="Dienelactone hydrolase" evidence="1">
    <location>
        <begin position="15"/>
        <end position="223"/>
    </location>
</feature>
<dbReference type="InterPro" id="IPR051049">
    <property type="entry name" value="Dienelactone_hydrolase-like"/>
</dbReference>
<dbReference type="PANTHER" id="PTHR46623:SF6">
    <property type="entry name" value="ALPHA_BETA-HYDROLASES SUPERFAMILY PROTEIN"/>
    <property type="match status" value="1"/>
</dbReference>
<dbReference type="Pfam" id="PF01738">
    <property type="entry name" value="DLH"/>
    <property type="match status" value="1"/>
</dbReference>
<dbReference type="STRING" id="153496.A0U89_03795"/>
<gene>
    <name evidence="2" type="ORF">A0U89_03795</name>
</gene>
<dbReference type="RefSeq" id="WP_029605291.1">
    <property type="nucleotide sequence ID" value="NZ_BJVW01000002.1"/>
</dbReference>
<keyword evidence="3" id="KW-1185">Reference proteome</keyword>
<dbReference type="Gene3D" id="3.40.50.1820">
    <property type="entry name" value="alpha/beta hydrolase"/>
    <property type="match status" value="1"/>
</dbReference>
<evidence type="ECO:0000259" key="1">
    <source>
        <dbReference type="Pfam" id="PF01738"/>
    </source>
</evidence>
<dbReference type="OrthoDB" id="9771666at2"/>
<dbReference type="AlphaFoldDB" id="A0A1D8URX3"/>
<dbReference type="PANTHER" id="PTHR46623">
    <property type="entry name" value="CARBOXYMETHYLENEBUTENOLIDASE-RELATED"/>
    <property type="match status" value="1"/>
</dbReference>
<dbReference type="SUPFAM" id="SSF53474">
    <property type="entry name" value="alpha/beta-Hydrolases"/>
    <property type="match status" value="1"/>
</dbReference>
<organism evidence="2 3">
    <name type="scientific">Kozakia baliensis</name>
    <dbReference type="NCBI Taxonomy" id="153496"/>
    <lineage>
        <taxon>Bacteria</taxon>
        <taxon>Pseudomonadati</taxon>
        <taxon>Pseudomonadota</taxon>
        <taxon>Alphaproteobacteria</taxon>
        <taxon>Acetobacterales</taxon>
        <taxon>Acetobacteraceae</taxon>
        <taxon>Kozakia</taxon>
    </lineage>
</organism>
<dbReference type="GO" id="GO:0016787">
    <property type="term" value="F:hydrolase activity"/>
    <property type="evidence" value="ECO:0007669"/>
    <property type="project" value="InterPro"/>
</dbReference>
<dbReference type="EMBL" id="CP014674">
    <property type="protein sequence ID" value="AOX16388.1"/>
    <property type="molecule type" value="Genomic_DNA"/>
</dbReference>
<dbReference type="KEGG" id="kba:A0U89_03795"/>
<accession>A0A1D8URX3</accession>
<dbReference type="InterPro" id="IPR002925">
    <property type="entry name" value="Dienelactn_hydro"/>
</dbReference>
<sequence>MGHIISLTAADTHHFAAYEAGDPKSKHALVVVQEIFGLTAHIKAVCDELATHHGYHVIAPALFDRVERDAVLPYNETGMKKGLDLRSKIEPEDLLADVTACAHALNHHGHNKVGILGFCWGGLIAWQAATRTRDFAAAVSWYGGGIAQYSHEEAHCPVQLHFGGEDTHIPHTDIQTIRENQPDVEIFVYDDAGHGFGCPDRPSFNKDARDLAHERTMSFFASHL</sequence>
<evidence type="ECO:0000313" key="2">
    <source>
        <dbReference type="EMBL" id="AOX16388.1"/>
    </source>
</evidence>
<reference evidence="2 3" key="1">
    <citation type="journal article" date="2016" name="Microb. Cell Fact.">
        <title>Dissection of exopolysaccharide biosynthesis in Kozakia baliensis.</title>
        <authorList>
            <person name="Brandt J.U."/>
            <person name="Jakob F."/>
            <person name="Behr J."/>
            <person name="Geissler A.J."/>
            <person name="Vogel R.F."/>
        </authorList>
    </citation>
    <scope>NUCLEOTIDE SEQUENCE [LARGE SCALE GENOMIC DNA]</scope>
    <source>
        <strain evidence="2 3">DSM 14400</strain>
    </source>
</reference>
<dbReference type="eggNOG" id="COG0412">
    <property type="taxonomic scope" value="Bacteria"/>
</dbReference>
<evidence type="ECO:0000313" key="3">
    <source>
        <dbReference type="Proteomes" id="UP000179145"/>
    </source>
</evidence>
<protein>
    <submittedName>
        <fullName evidence="2">Carboxymethylenebutenolidase</fullName>
    </submittedName>
</protein>